<reference evidence="5 6" key="1">
    <citation type="submission" date="2021-05" db="EMBL/GenBank/DDBJ databases">
        <title>The draft genome of Geobacter luticola JCM 17780.</title>
        <authorList>
            <person name="Xu Z."/>
            <person name="Masuda Y."/>
            <person name="Itoh H."/>
            <person name="Senoo K."/>
        </authorList>
    </citation>
    <scope>NUCLEOTIDE SEQUENCE [LARGE SCALE GENOMIC DNA]</scope>
    <source>
        <strain evidence="5 6">JCM 17780</strain>
    </source>
</reference>
<evidence type="ECO:0000313" key="5">
    <source>
        <dbReference type="EMBL" id="MBT0652303.1"/>
    </source>
</evidence>
<evidence type="ECO:0000256" key="3">
    <source>
        <dbReference type="PROSITE-ProRule" id="PRU00339"/>
    </source>
</evidence>
<keyword evidence="6" id="KW-1185">Reference proteome</keyword>
<feature type="transmembrane region" description="Helical" evidence="4">
    <location>
        <begin position="277"/>
        <end position="297"/>
    </location>
</feature>
<evidence type="ECO:0000256" key="2">
    <source>
        <dbReference type="ARBA" id="ARBA00022803"/>
    </source>
</evidence>
<evidence type="ECO:0000256" key="1">
    <source>
        <dbReference type="ARBA" id="ARBA00022737"/>
    </source>
</evidence>
<feature type="transmembrane region" description="Helical" evidence="4">
    <location>
        <begin position="95"/>
        <end position="115"/>
    </location>
</feature>
<dbReference type="Proteomes" id="UP000756860">
    <property type="component" value="Unassembled WGS sequence"/>
</dbReference>
<name>A0ABS5SA98_9BACT</name>
<feature type="transmembrane region" description="Helical" evidence="4">
    <location>
        <begin position="127"/>
        <end position="147"/>
    </location>
</feature>
<feature type="transmembrane region" description="Helical" evidence="4">
    <location>
        <begin position="304"/>
        <end position="321"/>
    </location>
</feature>
<keyword evidence="2 3" id="KW-0802">TPR repeat</keyword>
<feature type="transmembrane region" description="Helical" evidence="4">
    <location>
        <begin position="387"/>
        <end position="405"/>
    </location>
</feature>
<comment type="caution">
    <text evidence="5">The sequence shown here is derived from an EMBL/GenBank/DDBJ whole genome shotgun (WGS) entry which is preliminary data.</text>
</comment>
<dbReference type="RefSeq" id="WP_214174256.1">
    <property type="nucleotide sequence ID" value="NZ_JAHCVK010000001.1"/>
</dbReference>
<keyword evidence="4" id="KW-1133">Transmembrane helix</keyword>
<feature type="transmembrane region" description="Helical" evidence="4">
    <location>
        <begin position="327"/>
        <end position="345"/>
    </location>
</feature>
<dbReference type="SMART" id="SM00028">
    <property type="entry name" value="TPR"/>
    <property type="match status" value="2"/>
</dbReference>
<evidence type="ECO:0008006" key="7">
    <source>
        <dbReference type="Google" id="ProtNLM"/>
    </source>
</evidence>
<feature type="transmembrane region" description="Helical" evidence="4">
    <location>
        <begin position="190"/>
        <end position="217"/>
    </location>
</feature>
<feature type="transmembrane region" description="Helical" evidence="4">
    <location>
        <begin position="65"/>
        <end position="83"/>
    </location>
</feature>
<dbReference type="InterPro" id="IPR019734">
    <property type="entry name" value="TPR_rpt"/>
</dbReference>
<feature type="repeat" description="TPR" evidence="3">
    <location>
        <begin position="470"/>
        <end position="503"/>
    </location>
</feature>
<dbReference type="EMBL" id="JAHCVK010000001">
    <property type="protein sequence ID" value="MBT0652303.1"/>
    <property type="molecule type" value="Genomic_DNA"/>
</dbReference>
<dbReference type="InterPro" id="IPR011990">
    <property type="entry name" value="TPR-like_helical_dom_sf"/>
</dbReference>
<sequence>MHAKTAENSASRVALVAGLICLLVYLRALGCGFVNWDDQDYILNNIAIRTLDANLVSWAFTNHAVGWWMPLTWLSFALDYHFWGLNPLGYHLTNIVLHAVNTGLVVLIAARVANYAVPESVSDCPRWLFAGALLLAGLLFGIHPLRVESVAWATERKDVLNGLFFFGAVLAYLRYVRKRDTGGAGAGRDYLLAVVLFCCSLMAKQVSVVLPVMLLVLDWYPLDRLRRMGLRAVLLEKVPFLALSVAMTVFTITIAMQDNALALGLSFGQRLVISGNAVFEYVRLLLYPVGIIPVYIIPQPIPGAYTAKTIIAVLVCVGVAAGWKRAWLPAIWLCFLLPLVPVLAFTQNGIQAFAARFTYLPSVAPSIATALALIVFLPKLAGAVGRWGQFFVVSLLVMVLVLYGLTTQRLISVWHDSGTFWTRVIEYQPFDRAYFYRGLFHVDEGAYDAAVSDYTASLTLALKDGFPEAFNIYAFRGEALVKAGHYADAVADFTTAIDRSPHPLYFHHRGLALQAQGRMAEAAADFLRAGQARGQMRWFPQ</sequence>
<organism evidence="5 6">
    <name type="scientific">Geomobilimonas luticola</name>
    <dbReference type="NCBI Taxonomy" id="1114878"/>
    <lineage>
        <taxon>Bacteria</taxon>
        <taxon>Pseudomonadati</taxon>
        <taxon>Thermodesulfobacteriota</taxon>
        <taxon>Desulfuromonadia</taxon>
        <taxon>Geobacterales</taxon>
        <taxon>Geobacteraceae</taxon>
        <taxon>Geomobilimonas</taxon>
    </lineage>
</organism>
<dbReference type="Pfam" id="PF13432">
    <property type="entry name" value="TPR_16"/>
    <property type="match status" value="1"/>
</dbReference>
<evidence type="ECO:0000256" key="4">
    <source>
        <dbReference type="SAM" id="Phobius"/>
    </source>
</evidence>
<dbReference type="InterPro" id="IPR052346">
    <property type="entry name" value="O-mannosyl-transferase_TMTC"/>
</dbReference>
<dbReference type="SUPFAM" id="SSF48452">
    <property type="entry name" value="TPR-like"/>
    <property type="match status" value="1"/>
</dbReference>
<accession>A0ABS5SA98</accession>
<feature type="transmembrane region" description="Helical" evidence="4">
    <location>
        <begin position="357"/>
        <end position="381"/>
    </location>
</feature>
<dbReference type="PANTHER" id="PTHR44227">
    <property type="match status" value="1"/>
</dbReference>
<dbReference type="PROSITE" id="PS50005">
    <property type="entry name" value="TPR"/>
    <property type="match status" value="1"/>
</dbReference>
<feature type="transmembrane region" description="Helical" evidence="4">
    <location>
        <begin position="159"/>
        <end position="175"/>
    </location>
</feature>
<keyword evidence="1" id="KW-0677">Repeat</keyword>
<keyword evidence="4" id="KW-0812">Transmembrane</keyword>
<proteinExistence type="predicted"/>
<dbReference type="PANTHER" id="PTHR44227:SF3">
    <property type="entry name" value="PROTEIN O-MANNOSYL-TRANSFERASE TMTC4"/>
    <property type="match status" value="1"/>
</dbReference>
<dbReference type="Gene3D" id="1.25.40.10">
    <property type="entry name" value="Tetratricopeptide repeat domain"/>
    <property type="match status" value="1"/>
</dbReference>
<protein>
    <recommendedName>
        <fullName evidence="7">Tetratricopeptide repeat protein</fullName>
    </recommendedName>
</protein>
<evidence type="ECO:0000313" key="6">
    <source>
        <dbReference type="Proteomes" id="UP000756860"/>
    </source>
</evidence>
<gene>
    <name evidence="5" type="ORF">KI810_04490</name>
</gene>
<feature type="transmembrane region" description="Helical" evidence="4">
    <location>
        <begin position="238"/>
        <end position="257"/>
    </location>
</feature>
<keyword evidence="4" id="KW-0472">Membrane</keyword>